<evidence type="ECO:0000313" key="9">
    <source>
        <dbReference type="Proteomes" id="UP000484164"/>
    </source>
</evidence>
<feature type="transmembrane region" description="Helical" evidence="6">
    <location>
        <begin position="26"/>
        <end position="48"/>
    </location>
</feature>
<evidence type="ECO:0000256" key="2">
    <source>
        <dbReference type="ARBA" id="ARBA00022723"/>
    </source>
</evidence>
<name>A0A6L3ZDG4_9FLAO</name>
<sequence length="297" mass="32547">MNVNLFLSTTTGQEEDLFQGLFTDPVFWMALFVGVFLLITLSVVNNALNVMKEVSLKAQGRWKEAEEAEESPSALLQALTAAVPVSQEDEIMTDHDYDGIRELDNRLPPWWLWGFYASIVFAVVYIFRFHISESAPLSDEEYAIEVQMAEEAIAARQKASGGPTIDESNVTYLSDATSLAAGAEVYASRCIACHAEGAAGMTGPNLTDEYWINGGGIKNVFNTIKNGGRKGTAMIPWKTQLSAEKMQQVASYIISLQGTNPPNAKEAEGDLWVEEAAAEEPVTDEITEESEEVSSEE</sequence>
<dbReference type="SUPFAM" id="SSF46626">
    <property type="entry name" value="Cytochrome c"/>
    <property type="match status" value="1"/>
</dbReference>
<keyword evidence="9" id="KW-1185">Reference proteome</keyword>
<keyword evidence="1 4" id="KW-0349">Heme</keyword>
<reference evidence="8 9" key="1">
    <citation type="submission" date="2019-10" db="EMBL/GenBank/DDBJ databases">
        <title>Genome sequence of Phaeocystidibacter marisrubri JCM30614 (type strain).</title>
        <authorList>
            <person name="Bowman J.P."/>
        </authorList>
    </citation>
    <scope>NUCLEOTIDE SEQUENCE [LARGE SCALE GENOMIC DNA]</scope>
    <source>
        <strain evidence="8 9">JCM 30614</strain>
    </source>
</reference>
<proteinExistence type="predicted"/>
<dbReference type="PANTHER" id="PTHR33751">
    <property type="entry name" value="CBB3-TYPE CYTOCHROME C OXIDASE SUBUNIT FIXP"/>
    <property type="match status" value="1"/>
</dbReference>
<keyword evidence="2 4" id="KW-0479">Metal-binding</keyword>
<keyword evidence="6" id="KW-0472">Membrane</keyword>
<dbReference type="GO" id="GO:0020037">
    <property type="term" value="F:heme binding"/>
    <property type="evidence" value="ECO:0007669"/>
    <property type="project" value="InterPro"/>
</dbReference>
<feature type="region of interest" description="Disordered" evidence="5">
    <location>
        <begin position="278"/>
        <end position="297"/>
    </location>
</feature>
<dbReference type="InterPro" id="IPR036909">
    <property type="entry name" value="Cyt_c-like_dom_sf"/>
</dbReference>
<gene>
    <name evidence="8" type="ORF">F8C82_14345</name>
</gene>
<evidence type="ECO:0000256" key="4">
    <source>
        <dbReference type="PROSITE-ProRule" id="PRU00433"/>
    </source>
</evidence>
<dbReference type="GO" id="GO:0009055">
    <property type="term" value="F:electron transfer activity"/>
    <property type="evidence" value="ECO:0007669"/>
    <property type="project" value="InterPro"/>
</dbReference>
<keyword evidence="3 4" id="KW-0408">Iron</keyword>
<protein>
    <submittedName>
        <fullName evidence="8">C-type cytochrome</fullName>
    </submittedName>
</protein>
<dbReference type="InterPro" id="IPR050597">
    <property type="entry name" value="Cytochrome_c_Oxidase_Subunit"/>
</dbReference>
<organism evidence="8 9">
    <name type="scientific">Phaeocystidibacter marisrubri</name>
    <dbReference type="NCBI Taxonomy" id="1577780"/>
    <lineage>
        <taxon>Bacteria</taxon>
        <taxon>Pseudomonadati</taxon>
        <taxon>Bacteroidota</taxon>
        <taxon>Flavobacteriia</taxon>
        <taxon>Flavobacteriales</taxon>
        <taxon>Phaeocystidibacteraceae</taxon>
        <taxon>Phaeocystidibacter</taxon>
    </lineage>
</organism>
<feature type="domain" description="Cytochrome c" evidence="7">
    <location>
        <begin position="177"/>
        <end position="257"/>
    </location>
</feature>
<dbReference type="Proteomes" id="UP000484164">
    <property type="component" value="Unassembled WGS sequence"/>
</dbReference>
<evidence type="ECO:0000256" key="6">
    <source>
        <dbReference type="SAM" id="Phobius"/>
    </source>
</evidence>
<dbReference type="Pfam" id="PF13442">
    <property type="entry name" value="Cytochrome_CBB3"/>
    <property type="match status" value="1"/>
</dbReference>
<dbReference type="InterPro" id="IPR038414">
    <property type="entry name" value="CcoP_N_sf"/>
</dbReference>
<dbReference type="AlphaFoldDB" id="A0A6L3ZDG4"/>
<evidence type="ECO:0000256" key="5">
    <source>
        <dbReference type="SAM" id="MobiDB-lite"/>
    </source>
</evidence>
<dbReference type="PANTHER" id="PTHR33751:SF1">
    <property type="entry name" value="CBB3-TYPE CYTOCHROME C OXIDASE SUBUNIT FIXP"/>
    <property type="match status" value="1"/>
</dbReference>
<keyword evidence="6" id="KW-1133">Transmembrane helix</keyword>
<evidence type="ECO:0000256" key="3">
    <source>
        <dbReference type="ARBA" id="ARBA00023004"/>
    </source>
</evidence>
<comment type="caution">
    <text evidence="8">The sequence shown here is derived from an EMBL/GenBank/DDBJ whole genome shotgun (WGS) entry which is preliminary data.</text>
</comment>
<evidence type="ECO:0000259" key="7">
    <source>
        <dbReference type="PROSITE" id="PS51007"/>
    </source>
</evidence>
<dbReference type="OrthoDB" id="9811281at2"/>
<dbReference type="GO" id="GO:0046872">
    <property type="term" value="F:metal ion binding"/>
    <property type="evidence" value="ECO:0007669"/>
    <property type="project" value="UniProtKB-KW"/>
</dbReference>
<feature type="transmembrane region" description="Helical" evidence="6">
    <location>
        <begin position="110"/>
        <end position="127"/>
    </location>
</feature>
<dbReference type="PROSITE" id="PS51007">
    <property type="entry name" value="CYTC"/>
    <property type="match status" value="1"/>
</dbReference>
<accession>A0A6L3ZDG4</accession>
<evidence type="ECO:0000256" key="1">
    <source>
        <dbReference type="ARBA" id="ARBA00022617"/>
    </source>
</evidence>
<dbReference type="InterPro" id="IPR009056">
    <property type="entry name" value="Cyt_c-like_dom"/>
</dbReference>
<dbReference type="EMBL" id="WBVQ01000003">
    <property type="protein sequence ID" value="KAB2815268.1"/>
    <property type="molecule type" value="Genomic_DNA"/>
</dbReference>
<dbReference type="InterPro" id="IPR032858">
    <property type="entry name" value="CcoP_N"/>
</dbReference>
<dbReference type="RefSeq" id="WP_151694303.1">
    <property type="nucleotide sequence ID" value="NZ_BMGX01000001.1"/>
</dbReference>
<dbReference type="Pfam" id="PF14715">
    <property type="entry name" value="FixP_N"/>
    <property type="match status" value="1"/>
</dbReference>
<evidence type="ECO:0000313" key="8">
    <source>
        <dbReference type="EMBL" id="KAB2815268.1"/>
    </source>
</evidence>
<dbReference type="Gene3D" id="6.10.280.130">
    <property type="match status" value="1"/>
</dbReference>
<keyword evidence="6" id="KW-0812">Transmembrane</keyword>
<dbReference type="Gene3D" id="1.10.760.10">
    <property type="entry name" value="Cytochrome c-like domain"/>
    <property type="match status" value="1"/>
</dbReference>